<evidence type="ECO:0000256" key="1">
    <source>
        <dbReference type="SAM" id="MobiDB-lite"/>
    </source>
</evidence>
<dbReference type="EMBL" id="CAJVCH010331471">
    <property type="protein sequence ID" value="CAG7787091.1"/>
    <property type="molecule type" value="Genomic_DNA"/>
</dbReference>
<evidence type="ECO:0000313" key="2">
    <source>
        <dbReference type="EMBL" id="CAG7787091.1"/>
    </source>
</evidence>
<feature type="compositionally biased region" description="Polar residues" evidence="1">
    <location>
        <begin position="15"/>
        <end position="34"/>
    </location>
</feature>
<feature type="compositionally biased region" description="Basic and acidic residues" evidence="1">
    <location>
        <begin position="1"/>
        <end position="12"/>
    </location>
</feature>
<sequence length="88" mass="10014">MCWNPKDKEKAHIGTQKTQYSVSNTEDTGKSQLSPHDGHQNLHLEITQRKIVVGFPEKFPNPLEVSGDVKLPCSVVKLPIRTRWLCFT</sequence>
<evidence type="ECO:0000313" key="3">
    <source>
        <dbReference type="Proteomes" id="UP000708208"/>
    </source>
</evidence>
<feature type="region of interest" description="Disordered" evidence="1">
    <location>
        <begin position="1"/>
        <end position="40"/>
    </location>
</feature>
<proteinExistence type="predicted"/>
<comment type="caution">
    <text evidence="2">The sequence shown here is derived from an EMBL/GenBank/DDBJ whole genome shotgun (WGS) entry which is preliminary data.</text>
</comment>
<name>A0A8J2P430_9HEXA</name>
<protein>
    <submittedName>
        <fullName evidence="2">Uncharacterized protein</fullName>
    </submittedName>
</protein>
<dbReference type="AlphaFoldDB" id="A0A8J2P430"/>
<keyword evidence="3" id="KW-1185">Reference proteome</keyword>
<accession>A0A8J2P430</accession>
<organism evidence="2 3">
    <name type="scientific">Allacma fusca</name>
    <dbReference type="NCBI Taxonomy" id="39272"/>
    <lineage>
        <taxon>Eukaryota</taxon>
        <taxon>Metazoa</taxon>
        <taxon>Ecdysozoa</taxon>
        <taxon>Arthropoda</taxon>
        <taxon>Hexapoda</taxon>
        <taxon>Collembola</taxon>
        <taxon>Symphypleona</taxon>
        <taxon>Sminthuridae</taxon>
        <taxon>Allacma</taxon>
    </lineage>
</organism>
<gene>
    <name evidence="2" type="ORF">AFUS01_LOCUS25611</name>
</gene>
<reference evidence="2" key="1">
    <citation type="submission" date="2021-06" db="EMBL/GenBank/DDBJ databases">
        <authorList>
            <person name="Hodson N. C."/>
            <person name="Mongue J. A."/>
            <person name="Jaron S. K."/>
        </authorList>
    </citation>
    <scope>NUCLEOTIDE SEQUENCE</scope>
</reference>
<dbReference type="Proteomes" id="UP000708208">
    <property type="component" value="Unassembled WGS sequence"/>
</dbReference>